<feature type="transmembrane region" description="Helical" evidence="1">
    <location>
        <begin position="15"/>
        <end position="35"/>
    </location>
</feature>
<proteinExistence type="predicted"/>
<organism evidence="3 4">
    <name type="scientific">Mesorhizobium hawassense</name>
    <dbReference type="NCBI Taxonomy" id="1209954"/>
    <lineage>
        <taxon>Bacteria</taxon>
        <taxon>Pseudomonadati</taxon>
        <taxon>Pseudomonadota</taxon>
        <taxon>Alphaproteobacteria</taxon>
        <taxon>Hyphomicrobiales</taxon>
        <taxon>Phyllobacteriaceae</taxon>
        <taxon>Mesorhizobium</taxon>
    </lineage>
</organism>
<dbReference type="EMBL" id="QMBP01000009">
    <property type="protein sequence ID" value="RAZ89038.1"/>
    <property type="molecule type" value="Genomic_DNA"/>
</dbReference>
<reference evidence="3 4" key="1">
    <citation type="submission" date="2018-07" db="EMBL/GenBank/DDBJ databases">
        <title>Diversity of Mesorhizobium strains in Brazil.</title>
        <authorList>
            <person name="Helene L.C.F."/>
            <person name="Dall'Agnol R."/>
            <person name="Delamuta J.R.M."/>
            <person name="Hungria M."/>
        </authorList>
    </citation>
    <scope>NUCLEOTIDE SEQUENCE [LARGE SCALE GENOMIC DNA]</scope>
    <source>
        <strain evidence="3 4">AC99b</strain>
    </source>
</reference>
<dbReference type="InterPro" id="IPR028087">
    <property type="entry name" value="Tad_N"/>
</dbReference>
<dbReference type="OrthoDB" id="8014659at2"/>
<sequence length="511" mass="53820">MFRVLRKFWHDQRGVALILLSIMLPAIIGFSALTIDMSRVTNLHNDMQKAADALALAAAAELNGRSDAWTRAQNALANLVSNDTTFSDAGIVPIPGSGATTVDATYTACRSMGQISWCFLSSIPANDSDMITSANYAASAAVTRFIMVETHPETFSTIFPASFLSGNTADDRIQFGAVSVAGFTSGVCNYTPVFMCNPYEMVNGTNSAGGATLEQAVSDPAVHRRLIELRLVGNNAAYGPGNFGFLAPPDSVGNGAQGLAQTIATSRPLGCYSAQGVSTKTGQNNGPVQDAFNVRFGINANGNAFNSAEYGPAANVRKGASTGGNGNGNGNSNQCPNYNQLTFNAAGYMGLPRDGTTPYMSGRMGDGNWNLSGYWSTNFQSTSYPSAWDTTKPTRYQVYKYEIANNLVGHASTGGELGTPPNSCQPPVTSVDRRLLYGAILNCNALQAAGNNLNGNSTNLPVEAFASFFMTEPVPGANAGGSVFVELVDITGRGGSGTLDNFLRDEAQLYR</sequence>
<keyword evidence="4" id="KW-1185">Reference proteome</keyword>
<keyword evidence="1" id="KW-1133">Transmembrane helix</keyword>
<evidence type="ECO:0000313" key="3">
    <source>
        <dbReference type="EMBL" id="RAZ89038.1"/>
    </source>
</evidence>
<name>A0A330HMT4_9HYPH</name>
<dbReference type="RefSeq" id="WP_112098948.1">
    <property type="nucleotide sequence ID" value="NZ_QMBP01000009.1"/>
</dbReference>
<feature type="domain" description="Putative Flp pilus-assembly TadG-like N-terminal" evidence="2">
    <location>
        <begin position="14"/>
        <end position="60"/>
    </location>
</feature>
<keyword evidence="1" id="KW-0812">Transmembrane</keyword>
<comment type="caution">
    <text evidence="3">The sequence shown here is derived from an EMBL/GenBank/DDBJ whole genome shotgun (WGS) entry which is preliminary data.</text>
</comment>
<protein>
    <recommendedName>
        <fullName evidence="2">Putative Flp pilus-assembly TadG-like N-terminal domain-containing protein</fullName>
    </recommendedName>
</protein>
<accession>A0A330HMT4</accession>
<dbReference type="Proteomes" id="UP000251558">
    <property type="component" value="Unassembled WGS sequence"/>
</dbReference>
<keyword evidence="1" id="KW-0472">Membrane</keyword>
<evidence type="ECO:0000256" key="1">
    <source>
        <dbReference type="SAM" id="Phobius"/>
    </source>
</evidence>
<dbReference type="AlphaFoldDB" id="A0A330HMT4"/>
<evidence type="ECO:0000259" key="2">
    <source>
        <dbReference type="Pfam" id="PF13400"/>
    </source>
</evidence>
<evidence type="ECO:0000313" key="4">
    <source>
        <dbReference type="Proteomes" id="UP000251558"/>
    </source>
</evidence>
<dbReference type="Pfam" id="PF13400">
    <property type="entry name" value="Tad"/>
    <property type="match status" value="1"/>
</dbReference>
<gene>
    <name evidence="3" type="ORF">DPM33_18840</name>
</gene>